<dbReference type="PRINTS" id="PR00686">
    <property type="entry name" value="TIFACTORIID"/>
</dbReference>
<dbReference type="InterPro" id="IPR012295">
    <property type="entry name" value="TBP_dom_sf"/>
</dbReference>
<sequence length="136" mass="15289">MRINDPKTTALIFASGKVVCTVAKAEDQSKLAAKKHARIKQKLGFPAKFIDFKIQNIVACDVQFPLRLEKLSFTAHGAYSINETELFPGHIYRMKRPKVVLLIFVFGKVVITGAKKREDTYAAFESICPVLAEFKK</sequence>
<evidence type="ECO:0000256" key="1">
    <source>
        <dbReference type="ARBA" id="ARBA00005560"/>
    </source>
</evidence>
<comment type="caution">
    <text evidence="4">The sequence shown here is derived from an EMBL/GenBank/DDBJ whole genome shotgun (WGS) entry which is preliminary data.</text>
</comment>
<reference evidence="4 5" key="1">
    <citation type="journal article" date="2023" name="Plant Biotechnol. J.">
        <title>Chromosome-level wild Hevea brasiliensis genome provides new tools for genomic-assisted breeding and valuable loci to elevate rubber yield.</title>
        <authorList>
            <person name="Cheng H."/>
            <person name="Song X."/>
            <person name="Hu Y."/>
            <person name="Wu T."/>
            <person name="Yang Q."/>
            <person name="An Z."/>
            <person name="Feng S."/>
            <person name="Deng Z."/>
            <person name="Wu W."/>
            <person name="Zeng X."/>
            <person name="Tu M."/>
            <person name="Wang X."/>
            <person name="Huang H."/>
        </authorList>
    </citation>
    <scope>NUCLEOTIDE SEQUENCE [LARGE SCALE GENOMIC DNA]</scope>
    <source>
        <strain evidence="4">MT/VB/25A 57/8</strain>
    </source>
</reference>
<evidence type="ECO:0008006" key="6">
    <source>
        <dbReference type="Google" id="ProtNLM"/>
    </source>
</evidence>
<protein>
    <recommendedName>
        <fullName evidence="6">TATA-box-binding protein</fullName>
    </recommendedName>
</protein>
<dbReference type="InterPro" id="IPR000814">
    <property type="entry name" value="TBP"/>
</dbReference>
<keyword evidence="3" id="KW-0804">Transcription</keyword>
<organism evidence="4 5">
    <name type="scientific">Hevea brasiliensis</name>
    <name type="common">Para rubber tree</name>
    <name type="synonym">Siphonia brasiliensis</name>
    <dbReference type="NCBI Taxonomy" id="3981"/>
    <lineage>
        <taxon>Eukaryota</taxon>
        <taxon>Viridiplantae</taxon>
        <taxon>Streptophyta</taxon>
        <taxon>Embryophyta</taxon>
        <taxon>Tracheophyta</taxon>
        <taxon>Spermatophyta</taxon>
        <taxon>Magnoliopsida</taxon>
        <taxon>eudicotyledons</taxon>
        <taxon>Gunneridae</taxon>
        <taxon>Pentapetalae</taxon>
        <taxon>rosids</taxon>
        <taxon>fabids</taxon>
        <taxon>Malpighiales</taxon>
        <taxon>Euphorbiaceae</taxon>
        <taxon>Crotonoideae</taxon>
        <taxon>Micrandreae</taxon>
        <taxon>Hevea</taxon>
    </lineage>
</organism>
<evidence type="ECO:0000313" key="5">
    <source>
        <dbReference type="Proteomes" id="UP001174677"/>
    </source>
</evidence>
<proteinExistence type="inferred from homology"/>
<dbReference type="Proteomes" id="UP001174677">
    <property type="component" value="Chromosome 18"/>
</dbReference>
<dbReference type="SUPFAM" id="SSF55945">
    <property type="entry name" value="TATA-box binding protein-like"/>
    <property type="match status" value="2"/>
</dbReference>
<name>A0ABQ9KD41_HEVBR</name>
<keyword evidence="5" id="KW-1185">Reference proteome</keyword>
<dbReference type="PANTHER" id="PTHR10126">
    <property type="entry name" value="TATA-BOX BINDING PROTEIN"/>
    <property type="match status" value="1"/>
</dbReference>
<dbReference type="EMBL" id="JARPOI010000018">
    <property type="protein sequence ID" value="KAJ9135160.1"/>
    <property type="molecule type" value="Genomic_DNA"/>
</dbReference>
<dbReference type="Pfam" id="PF00352">
    <property type="entry name" value="TBP"/>
    <property type="match status" value="2"/>
</dbReference>
<evidence type="ECO:0000313" key="4">
    <source>
        <dbReference type="EMBL" id="KAJ9135160.1"/>
    </source>
</evidence>
<comment type="similarity">
    <text evidence="1">Belongs to the TBP family.</text>
</comment>
<dbReference type="Gene3D" id="3.30.310.10">
    <property type="entry name" value="TATA-Binding Protein"/>
    <property type="match status" value="2"/>
</dbReference>
<accession>A0ABQ9KD41</accession>
<evidence type="ECO:0000256" key="2">
    <source>
        <dbReference type="ARBA" id="ARBA00023125"/>
    </source>
</evidence>
<evidence type="ECO:0000256" key="3">
    <source>
        <dbReference type="ARBA" id="ARBA00023163"/>
    </source>
</evidence>
<gene>
    <name evidence="4" type="ORF">P3X46_032371</name>
</gene>
<keyword evidence="2" id="KW-0238">DNA-binding</keyword>